<dbReference type="Proteomes" id="UP001595696">
    <property type="component" value="Unassembled WGS sequence"/>
</dbReference>
<sequence>MSTPPVPLDDDQIAEALATVPGWTREGNEITRTFAHTYHECVHLAVYVAAKAREVSHHPDITITWQRIEFRSTTHDAGHVLTERDFDLARHIDRIAAAAGAEPVPDSAL</sequence>
<comment type="similarity">
    <text evidence="2">Belongs to the pterin-4-alpha-carbinolamine dehydratase family.</text>
</comment>
<dbReference type="PANTHER" id="PTHR12599">
    <property type="entry name" value="PTERIN-4-ALPHA-CARBINOLAMINE DEHYDRATASE"/>
    <property type="match status" value="1"/>
</dbReference>
<evidence type="ECO:0000256" key="3">
    <source>
        <dbReference type="ARBA" id="ARBA00013252"/>
    </source>
</evidence>
<dbReference type="InterPro" id="IPR036428">
    <property type="entry name" value="PCD_sf"/>
</dbReference>
<reference evidence="7" key="1">
    <citation type="journal article" date="2019" name="Int. J. Syst. Evol. Microbiol.">
        <title>The Global Catalogue of Microorganisms (GCM) 10K type strain sequencing project: providing services to taxonomists for standard genome sequencing and annotation.</title>
        <authorList>
            <consortium name="The Broad Institute Genomics Platform"/>
            <consortium name="The Broad Institute Genome Sequencing Center for Infectious Disease"/>
            <person name="Wu L."/>
            <person name="Ma J."/>
        </authorList>
    </citation>
    <scope>NUCLEOTIDE SEQUENCE [LARGE SCALE GENOMIC DNA]</scope>
    <source>
        <strain evidence="7">CGMCC 4.7330</strain>
    </source>
</reference>
<dbReference type="Gene3D" id="3.30.1360.20">
    <property type="entry name" value="Transcriptional coactivator/pterin dehydratase"/>
    <property type="match status" value="1"/>
</dbReference>
<dbReference type="EC" id="4.2.1.96" evidence="3"/>
<organism evidence="6 7">
    <name type="scientific">Nocardia jiangsuensis</name>
    <dbReference type="NCBI Taxonomy" id="1691563"/>
    <lineage>
        <taxon>Bacteria</taxon>
        <taxon>Bacillati</taxon>
        <taxon>Actinomycetota</taxon>
        <taxon>Actinomycetes</taxon>
        <taxon>Mycobacteriales</taxon>
        <taxon>Nocardiaceae</taxon>
        <taxon>Nocardia</taxon>
    </lineage>
</organism>
<dbReference type="GO" id="GO:0008124">
    <property type="term" value="F:4-alpha-hydroxytetrahydrobiopterin dehydratase activity"/>
    <property type="evidence" value="ECO:0007669"/>
    <property type="project" value="UniProtKB-EC"/>
</dbReference>
<accession>A0ABV8DTI0</accession>
<keyword evidence="5 6" id="KW-0456">Lyase</keyword>
<dbReference type="EMBL" id="JBHSAX010000013">
    <property type="protein sequence ID" value="MFC3963039.1"/>
    <property type="molecule type" value="Genomic_DNA"/>
</dbReference>
<dbReference type="PANTHER" id="PTHR12599:SF0">
    <property type="entry name" value="PTERIN-4-ALPHA-CARBINOLAMINE DEHYDRATASE"/>
    <property type="match status" value="1"/>
</dbReference>
<evidence type="ECO:0000313" key="7">
    <source>
        <dbReference type="Proteomes" id="UP001595696"/>
    </source>
</evidence>
<dbReference type="CDD" id="cd00488">
    <property type="entry name" value="PCD_DCoH"/>
    <property type="match status" value="1"/>
</dbReference>
<protein>
    <recommendedName>
        <fullName evidence="4">Putative pterin-4-alpha-carbinolamine dehydratase</fullName>
        <ecNumber evidence="3">4.2.1.96</ecNumber>
    </recommendedName>
</protein>
<dbReference type="RefSeq" id="WP_378612776.1">
    <property type="nucleotide sequence ID" value="NZ_JBHSAX010000013.1"/>
</dbReference>
<evidence type="ECO:0000256" key="2">
    <source>
        <dbReference type="ARBA" id="ARBA00006472"/>
    </source>
</evidence>
<dbReference type="InterPro" id="IPR001533">
    <property type="entry name" value="Pterin_deHydtase"/>
</dbReference>
<dbReference type="Pfam" id="PF01329">
    <property type="entry name" value="Pterin_4a"/>
    <property type="match status" value="1"/>
</dbReference>
<comment type="caution">
    <text evidence="6">The sequence shown here is derived from an EMBL/GenBank/DDBJ whole genome shotgun (WGS) entry which is preliminary data.</text>
</comment>
<keyword evidence="7" id="KW-1185">Reference proteome</keyword>
<proteinExistence type="inferred from homology"/>
<evidence type="ECO:0000256" key="4">
    <source>
        <dbReference type="ARBA" id="ARBA00021735"/>
    </source>
</evidence>
<dbReference type="NCBIfam" id="NF002017">
    <property type="entry name" value="PRK00823.1-2"/>
    <property type="match status" value="1"/>
</dbReference>
<evidence type="ECO:0000256" key="5">
    <source>
        <dbReference type="ARBA" id="ARBA00023239"/>
    </source>
</evidence>
<dbReference type="SUPFAM" id="SSF55248">
    <property type="entry name" value="PCD-like"/>
    <property type="match status" value="1"/>
</dbReference>
<name>A0ABV8DTI0_9NOCA</name>
<evidence type="ECO:0000313" key="6">
    <source>
        <dbReference type="EMBL" id="MFC3963039.1"/>
    </source>
</evidence>
<comment type="catalytic activity">
    <reaction evidence="1">
        <text>(4aS,6R)-4a-hydroxy-L-erythro-5,6,7,8-tetrahydrobiopterin = (6R)-L-erythro-6,7-dihydrobiopterin + H2O</text>
        <dbReference type="Rhea" id="RHEA:11920"/>
        <dbReference type="ChEBI" id="CHEBI:15377"/>
        <dbReference type="ChEBI" id="CHEBI:15642"/>
        <dbReference type="ChEBI" id="CHEBI:43120"/>
        <dbReference type="EC" id="4.2.1.96"/>
    </reaction>
</comment>
<evidence type="ECO:0000256" key="1">
    <source>
        <dbReference type="ARBA" id="ARBA00001554"/>
    </source>
</evidence>
<gene>
    <name evidence="6" type="ORF">ACFO0B_13675</name>
</gene>